<dbReference type="CDD" id="cd05325">
    <property type="entry name" value="carb_red_sniffer_like_SDR_c"/>
    <property type="match status" value="1"/>
</dbReference>
<dbReference type="OrthoDB" id="6877434at2759"/>
<dbReference type="HOGENOM" id="CLU_010194_9_1_1"/>
<evidence type="ECO:0008006" key="6">
    <source>
        <dbReference type="Google" id="ProtNLM"/>
    </source>
</evidence>
<evidence type="ECO:0000313" key="5">
    <source>
        <dbReference type="Proteomes" id="UP000015104"/>
    </source>
</evidence>
<accession>T1KNQ2</accession>
<evidence type="ECO:0000256" key="3">
    <source>
        <dbReference type="RuleBase" id="RU000363"/>
    </source>
</evidence>
<dbReference type="GO" id="GO:0005737">
    <property type="term" value="C:cytoplasm"/>
    <property type="evidence" value="ECO:0007669"/>
    <property type="project" value="TreeGrafter"/>
</dbReference>
<comment type="similarity">
    <text evidence="3">Belongs to the short-chain dehydrogenases/reductases (SDR) family.</text>
</comment>
<dbReference type="KEGG" id="tut:107365857"/>
<dbReference type="Proteomes" id="UP000015104">
    <property type="component" value="Unassembled WGS sequence"/>
</dbReference>
<dbReference type="PANTHER" id="PTHR43544:SF7">
    <property type="entry name" value="NADB-LER2"/>
    <property type="match status" value="1"/>
</dbReference>
<dbReference type="PRINTS" id="PR00081">
    <property type="entry name" value="GDHRDH"/>
</dbReference>
<evidence type="ECO:0000256" key="1">
    <source>
        <dbReference type="ARBA" id="ARBA00022857"/>
    </source>
</evidence>
<dbReference type="PRINTS" id="PR00080">
    <property type="entry name" value="SDRFAMILY"/>
</dbReference>
<keyword evidence="1" id="KW-0521">NADP</keyword>
<dbReference type="Gene3D" id="3.40.50.720">
    <property type="entry name" value="NAD(P)-binding Rossmann-like Domain"/>
    <property type="match status" value="1"/>
</dbReference>
<reference evidence="4" key="2">
    <citation type="submission" date="2015-06" db="UniProtKB">
        <authorList>
            <consortium name="EnsemblMetazoa"/>
        </authorList>
    </citation>
    <scope>IDENTIFICATION</scope>
</reference>
<dbReference type="AlphaFoldDB" id="T1KNQ2"/>
<dbReference type="EMBL" id="CAEY01000277">
    <property type="status" value="NOT_ANNOTATED_CDS"/>
    <property type="molecule type" value="Genomic_DNA"/>
</dbReference>
<dbReference type="InterPro" id="IPR051468">
    <property type="entry name" value="Fungal_SecMetab_SDRs"/>
</dbReference>
<gene>
    <name evidence="4" type="primary">107365857</name>
</gene>
<dbReference type="Pfam" id="PF00106">
    <property type="entry name" value="adh_short"/>
    <property type="match status" value="1"/>
</dbReference>
<dbReference type="OMA" id="GIGLEYC"/>
<evidence type="ECO:0000313" key="4">
    <source>
        <dbReference type="EnsemblMetazoa" id="tetur16g01800.1"/>
    </source>
</evidence>
<dbReference type="EnsemblMetazoa" id="tetur16g01800.1">
    <property type="protein sequence ID" value="tetur16g01800.1"/>
    <property type="gene ID" value="tetur16g01800"/>
</dbReference>
<evidence type="ECO:0000256" key="2">
    <source>
        <dbReference type="ARBA" id="ARBA00023002"/>
    </source>
</evidence>
<reference evidence="5" key="1">
    <citation type="submission" date="2011-08" db="EMBL/GenBank/DDBJ databases">
        <authorList>
            <person name="Rombauts S."/>
        </authorList>
    </citation>
    <scope>NUCLEOTIDE SEQUENCE</scope>
    <source>
        <strain evidence="5">London</strain>
    </source>
</reference>
<dbReference type="eggNOG" id="KOG1611">
    <property type="taxonomic scope" value="Eukaryota"/>
</dbReference>
<keyword evidence="5" id="KW-1185">Reference proteome</keyword>
<proteinExistence type="inferred from homology"/>
<dbReference type="GO" id="GO:0016491">
    <property type="term" value="F:oxidoreductase activity"/>
    <property type="evidence" value="ECO:0007669"/>
    <property type="project" value="UniProtKB-KW"/>
</dbReference>
<sequence length="237" mass="26052">MSRFSSILITGANRGLGLEFVKQFIKFDPKVDTIIAVCRNPDNAQELQQVSSSTDNVKIIGLDVKDYSKYDQAYEQIEKIVGDKGLDLLINNAGIALRGNLDVVTPQDMLENFEVNAVAPLMFSRKLIPLVKSSKTKVIVNISSELGSIANCSGQMYPYKTSKAALNMVTKCMACDLKKDDITCVALHPGWVVTDMGGPRAHLKVDESISKMIEVIKKIDINSTGSFLSYNGETLPW</sequence>
<dbReference type="PANTHER" id="PTHR43544">
    <property type="entry name" value="SHORT-CHAIN DEHYDROGENASE/REDUCTASE"/>
    <property type="match status" value="1"/>
</dbReference>
<dbReference type="InterPro" id="IPR036291">
    <property type="entry name" value="NAD(P)-bd_dom_sf"/>
</dbReference>
<dbReference type="InterPro" id="IPR002347">
    <property type="entry name" value="SDR_fam"/>
</dbReference>
<name>T1KNQ2_TETUR</name>
<organism evidence="4 5">
    <name type="scientific">Tetranychus urticae</name>
    <name type="common">Two-spotted spider mite</name>
    <dbReference type="NCBI Taxonomy" id="32264"/>
    <lineage>
        <taxon>Eukaryota</taxon>
        <taxon>Metazoa</taxon>
        <taxon>Ecdysozoa</taxon>
        <taxon>Arthropoda</taxon>
        <taxon>Chelicerata</taxon>
        <taxon>Arachnida</taxon>
        <taxon>Acari</taxon>
        <taxon>Acariformes</taxon>
        <taxon>Trombidiformes</taxon>
        <taxon>Prostigmata</taxon>
        <taxon>Eleutherengona</taxon>
        <taxon>Raphignathae</taxon>
        <taxon>Tetranychoidea</taxon>
        <taxon>Tetranychidae</taxon>
        <taxon>Tetranychus</taxon>
    </lineage>
</organism>
<keyword evidence="2" id="KW-0560">Oxidoreductase</keyword>
<dbReference type="SUPFAM" id="SSF51735">
    <property type="entry name" value="NAD(P)-binding Rossmann-fold domains"/>
    <property type="match status" value="1"/>
</dbReference>
<protein>
    <recommendedName>
        <fullName evidence="6">C-factor</fullName>
    </recommendedName>
</protein>